<evidence type="ECO:0000313" key="2">
    <source>
        <dbReference type="Proteomes" id="UP000271098"/>
    </source>
</evidence>
<sequence length="53" mass="6523">MFFISDDADDGEEVITWRELKHLRDSHQWNVIRHPMVLNFVNEKLLQRAYFYV</sequence>
<reference evidence="3" key="1">
    <citation type="submission" date="2016-06" db="UniProtKB">
        <authorList>
            <consortium name="WormBaseParasite"/>
        </authorList>
    </citation>
    <scope>IDENTIFICATION</scope>
</reference>
<name>A0A183DF77_9BILA</name>
<dbReference type="EMBL" id="UYRT01018931">
    <property type="protein sequence ID" value="VDK58090.1"/>
    <property type="molecule type" value="Genomic_DNA"/>
</dbReference>
<proteinExistence type="predicted"/>
<reference evidence="1 2" key="2">
    <citation type="submission" date="2018-11" db="EMBL/GenBank/DDBJ databases">
        <authorList>
            <consortium name="Pathogen Informatics"/>
        </authorList>
    </citation>
    <scope>NUCLEOTIDE SEQUENCE [LARGE SCALE GENOMIC DNA]</scope>
</reference>
<dbReference type="OrthoDB" id="1661883at2759"/>
<organism evidence="3">
    <name type="scientific">Gongylonema pulchrum</name>
    <dbReference type="NCBI Taxonomy" id="637853"/>
    <lineage>
        <taxon>Eukaryota</taxon>
        <taxon>Metazoa</taxon>
        <taxon>Ecdysozoa</taxon>
        <taxon>Nematoda</taxon>
        <taxon>Chromadorea</taxon>
        <taxon>Rhabditida</taxon>
        <taxon>Spirurina</taxon>
        <taxon>Spiruromorpha</taxon>
        <taxon>Spiruroidea</taxon>
        <taxon>Gongylonematidae</taxon>
        <taxon>Gongylonema</taxon>
    </lineage>
</organism>
<gene>
    <name evidence="1" type="ORF">GPUH_LOCUS7367</name>
</gene>
<evidence type="ECO:0000313" key="1">
    <source>
        <dbReference type="EMBL" id="VDK58090.1"/>
    </source>
</evidence>
<evidence type="ECO:0000313" key="3">
    <source>
        <dbReference type="WBParaSite" id="GPUH_0000737701-mRNA-1"/>
    </source>
</evidence>
<dbReference type="AlphaFoldDB" id="A0A183DF77"/>
<protein>
    <submittedName>
        <fullName evidence="3">Phosphohydrolase</fullName>
    </submittedName>
</protein>
<dbReference type="WBParaSite" id="GPUH_0000737701-mRNA-1">
    <property type="protein sequence ID" value="GPUH_0000737701-mRNA-1"/>
    <property type="gene ID" value="GPUH_0000737701"/>
</dbReference>
<accession>A0A183DF77</accession>
<dbReference type="Proteomes" id="UP000271098">
    <property type="component" value="Unassembled WGS sequence"/>
</dbReference>
<keyword evidence="2" id="KW-1185">Reference proteome</keyword>